<dbReference type="Proteomes" id="UP000622653">
    <property type="component" value="Unassembled WGS sequence"/>
</dbReference>
<proteinExistence type="predicted"/>
<evidence type="ECO:0000259" key="2">
    <source>
        <dbReference type="Pfam" id="PF07007"/>
    </source>
</evidence>
<feature type="domain" description="Lysozyme inhibitor LprI-like N-terminal" evidence="2">
    <location>
        <begin position="178"/>
        <end position="263"/>
    </location>
</feature>
<comment type="caution">
    <text evidence="3">The sequence shown here is derived from an EMBL/GenBank/DDBJ whole genome shotgun (WGS) entry which is preliminary data.</text>
</comment>
<dbReference type="PANTHER" id="PTHR39176">
    <property type="entry name" value="PERIPLASMIC PROTEIN-RELATED"/>
    <property type="match status" value="1"/>
</dbReference>
<sequence length="271" mass="30975">MLKKGWIIASLLILSACSTTTNEAKKVSTIVKEEEQMELTDEKTRAAEAIEKEDWYMARDAFKKVHSAQPNAETETWIEQLTLLIEVEKLLEMEKYDEAKEQLDAIQHPKLQSVVEKRIATLPTEQPKQVTITPKPVTPSPKPAEQPKSFLNATEQQRLLAEAEQWAENQYAALPSDASMAEFREIQYAHYEKVDAQLNGIYQILRQNLPDAEFKALQQKQRQWIKDRDAYAKSQAKIAEGGTAASDIYNGALLQYTTQRIQEWIDTYASE</sequence>
<dbReference type="Gene3D" id="1.20.1270.180">
    <property type="match status" value="1"/>
</dbReference>
<accession>A0A8J7KL14</accession>
<dbReference type="PANTHER" id="PTHR39176:SF1">
    <property type="entry name" value="PERIPLASMIC PROTEIN"/>
    <property type="match status" value="1"/>
</dbReference>
<dbReference type="RefSeq" id="WP_194562157.1">
    <property type="nucleotide sequence ID" value="NZ_JADKPV010000001.1"/>
</dbReference>
<keyword evidence="4" id="KW-1185">Reference proteome</keyword>
<dbReference type="Pfam" id="PF07007">
    <property type="entry name" value="LprI"/>
    <property type="match status" value="1"/>
</dbReference>
<gene>
    <name evidence="3" type="ORF">IRY55_05090</name>
</gene>
<evidence type="ECO:0000313" key="3">
    <source>
        <dbReference type="EMBL" id="MBF4500734.1"/>
    </source>
</evidence>
<protein>
    <submittedName>
        <fullName evidence="3">DUF1311 domain-containing protein</fullName>
    </submittedName>
</protein>
<evidence type="ECO:0000313" key="4">
    <source>
        <dbReference type="Proteomes" id="UP000622653"/>
    </source>
</evidence>
<organism evidence="3 4">
    <name type="scientific">Savagea serpentis</name>
    <dbReference type="NCBI Taxonomy" id="2785297"/>
    <lineage>
        <taxon>Bacteria</taxon>
        <taxon>Bacillati</taxon>
        <taxon>Bacillota</taxon>
        <taxon>Bacilli</taxon>
        <taxon>Bacillales</taxon>
        <taxon>Caryophanaceae</taxon>
        <taxon>Savagea</taxon>
    </lineage>
</organism>
<reference evidence="3" key="1">
    <citation type="submission" date="2020-11" db="EMBL/GenBank/DDBJ databases">
        <title>Multidrug resistant novel bacterium Savagea serpentis sp. nov., isolated from the scats of a vine snake (Ahaetulla nasuta).</title>
        <authorList>
            <person name="Venkata Ramana V."/>
            <person name="Vikas Patil S."/>
            <person name="Yogita Lugani V."/>
        </authorList>
    </citation>
    <scope>NUCLEOTIDE SEQUENCE</scope>
    <source>
        <strain evidence="3">SN6</strain>
    </source>
</reference>
<dbReference type="InterPro" id="IPR009739">
    <property type="entry name" value="LprI-like_N"/>
</dbReference>
<name>A0A8J7KL14_9BACL</name>
<evidence type="ECO:0000256" key="1">
    <source>
        <dbReference type="SAM" id="MobiDB-lite"/>
    </source>
</evidence>
<dbReference type="EMBL" id="JADKPV010000001">
    <property type="protein sequence ID" value="MBF4500734.1"/>
    <property type="molecule type" value="Genomic_DNA"/>
</dbReference>
<dbReference type="AlphaFoldDB" id="A0A8J7KL14"/>
<dbReference type="PROSITE" id="PS51257">
    <property type="entry name" value="PROKAR_LIPOPROTEIN"/>
    <property type="match status" value="1"/>
</dbReference>
<feature type="region of interest" description="Disordered" evidence="1">
    <location>
        <begin position="128"/>
        <end position="147"/>
    </location>
</feature>